<evidence type="ECO:0000256" key="4">
    <source>
        <dbReference type="ARBA" id="ARBA00022490"/>
    </source>
</evidence>
<dbReference type="GO" id="GO:0060027">
    <property type="term" value="P:convergent extension involved in gastrulation"/>
    <property type="evidence" value="ECO:0007669"/>
    <property type="project" value="UniProtKB-ARBA"/>
</dbReference>
<keyword evidence="9 13" id="KW-0106">Calcium</keyword>
<evidence type="ECO:0000256" key="13">
    <source>
        <dbReference type="PROSITE-ProRule" id="PRU00043"/>
    </source>
</evidence>
<dbReference type="GO" id="GO:0007498">
    <property type="term" value="P:mesoderm development"/>
    <property type="evidence" value="ECO:0007669"/>
    <property type="project" value="UniProtKB-ARBA"/>
</dbReference>
<keyword evidence="12" id="KW-0325">Glycoprotein</keyword>
<comment type="subcellular location">
    <subcellularLocation>
        <location evidence="1">Cell membrane</location>
    </subcellularLocation>
    <subcellularLocation>
        <location evidence="2">Cytoplasm</location>
    </subcellularLocation>
</comment>
<dbReference type="GO" id="GO:0016342">
    <property type="term" value="C:catenin complex"/>
    <property type="evidence" value="ECO:0007669"/>
    <property type="project" value="TreeGrafter"/>
</dbReference>
<dbReference type="InterPro" id="IPR020894">
    <property type="entry name" value="Cadherin_CS"/>
</dbReference>
<proteinExistence type="predicted"/>
<dbReference type="InterPro" id="IPR015919">
    <property type="entry name" value="Cadherin-like_sf"/>
</dbReference>
<dbReference type="AlphaFoldDB" id="A0A7J5YYF4"/>
<dbReference type="EMBL" id="JAAKFY010000007">
    <property type="protein sequence ID" value="KAF3854500.1"/>
    <property type="molecule type" value="Genomic_DNA"/>
</dbReference>
<dbReference type="InterPro" id="IPR039808">
    <property type="entry name" value="Cadherin"/>
</dbReference>
<dbReference type="GO" id="GO:0030010">
    <property type="term" value="P:establishment of cell polarity"/>
    <property type="evidence" value="ECO:0007669"/>
    <property type="project" value="UniProtKB-ARBA"/>
</dbReference>
<comment type="caution">
    <text evidence="15">The sequence shown here is derived from an EMBL/GenBank/DDBJ whole genome shotgun (WGS) entry which is preliminary data.</text>
</comment>
<evidence type="ECO:0000256" key="11">
    <source>
        <dbReference type="ARBA" id="ARBA00023136"/>
    </source>
</evidence>
<dbReference type="GO" id="GO:0005912">
    <property type="term" value="C:adherens junction"/>
    <property type="evidence" value="ECO:0007669"/>
    <property type="project" value="TreeGrafter"/>
</dbReference>
<evidence type="ECO:0000259" key="14">
    <source>
        <dbReference type="PROSITE" id="PS50268"/>
    </source>
</evidence>
<feature type="domain" description="Cadherin" evidence="14">
    <location>
        <begin position="440"/>
        <end position="541"/>
    </location>
</feature>
<feature type="domain" description="Cadherin" evidence="14">
    <location>
        <begin position="211"/>
        <end position="328"/>
    </location>
</feature>
<dbReference type="SMART" id="SM00112">
    <property type="entry name" value="CA"/>
    <property type="match status" value="4"/>
</dbReference>
<dbReference type="FunFam" id="2.60.40.60:FF:000022">
    <property type="entry name" value="Cadherin 2"/>
    <property type="match status" value="1"/>
</dbReference>
<dbReference type="GO" id="GO:0034332">
    <property type="term" value="P:adherens junction organization"/>
    <property type="evidence" value="ECO:0007669"/>
    <property type="project" value="UniProtKB-ARBA"/>
</dbReference>
<evidence type="ECO:0000256" key="12">
    <source>
        <dbReference type="ARBA" id="ARBA00023180"/>
    </source>
</evidence>
<reference evidence="15 16" key="1">
    <citation type="submission" date="2020-03" db="EMBL/GenBank/DDBJ databases">
        <title>Dissostichus mawsoni Genome sequencing and assembly.</title>
        <authorList>
            <person name="Park H."/>
        </authorList>
    </citation>
    <scope>NUCLEOTIDE SEQUENCE [LARGE SCALE GENOMIC DNA]</scope>
    <source>
        <strain evidence="15">DM0001</strain>
        <tissue evidence="15">Muscle</tissue>
    </source>
</reference>
<dbReference type="GO" id="GO:0045296">
    <property type="term" value="F:cadherin binding"/>
    <property type="evidence" value="ECO:0007669"/>
    <property type="project" value="TreeGrafter"/>
</dbReference>
<dbReference type="PROSITE" id="PS00232">
    <property type="entry name" value="CADHERIN_1"/>
    <property type="match status" value="2"/>
</dbReference>
<dbReference type="GO" id="GO:0042074">
    <property type="term" value="P:cell migration involved in gastrulation"/>
    <property type="evidence" value="ECO:0007669"/>
    <property type="project" value="UniProtKB-ARBA"/>
</dbReference>
<dbReference type="CDD" id="cd11304">
    <property type="entry name" value="Cadherin_repeat"/>
    <property type="match status" value="4"/>
</dbReference>
<dbReference type="GO" id="GO:0007156">
    <property type="term" value="P:homophilic cell adhesion via plasma membrane adhesion molecules"/>
    <property type="evidence" value="ECO:0007669"/>
    <property type="project" value="InterPro"/>
</dbReference>
<dbReference type="InterPro" id="IPR002126">
    <property type="entry name" value="Cadherin-like_dom"/>
</dbReference>
<dbReference type="GO" id="GO:0005737">
    <property type="term" value="C:cytoplasm"/>
    <property type="evidence" value="ECO:0007669"/>
    <property type="project" value="UniProtKB-SubCell"/>
</dbReference>
<keyword evidence="4" id="KW-0963">Cytoplasm</keyword>
<keyword evidence="3" id="KW-1003">Cell membrane</keyword>
<dbReference type="GO" id="GO:0016339">
    <property type="term" value="P:calcium-dependent cell-cell adhesion via plasma membrane cell adhesion molecules"/>
    <property type="evidence" value="ECO:0007669"/>
    <property type="project" value="TreeGrafter"/>
</dbReference>
<keyword evidence="6" id="KW-0479">Metal-binding</keyword>
<keyword evidence="11" id="KW-0472">Membrane</keyword>
<evidence type="ECO:0000256" key="1">
    <source>
        <dbReference type="ARBA" id="ARBA00004236"/>
    </source>
</evidence>
<dbReference type="Proteomes" id="UP000518266">
    <property type="component" value="Unassembled WGS sequence"/>
</dbReference>
<dbReference type="GO" id="GO:0007398">
    <property type="term" value="P:ectoderm development"/>
    <property type="evidence" value="ECO:0007669"/>
    <property type="project" value="UniProtKB-ARBA"/>
</dbReference>
<evidence type="ECO:0000313" key="15">
    <source>
        <dbReference type="EMBL" id="KAF3854500.1"/>
    </source>
</evidence>
<dbReference type="GO" id="GO:0007043">
    <property type="term" value="P:cell-cell junction assembly"/>
    <property type="evidence" value="ECO:0007669"/>
    <property type="project" value="TreeGrafter"/>
</dbReference>
<feature type="domain" description="Cadherin" evidence="14">
    <location>
        <begin position="329"/>
        <end position="439"/>
    </location>
</feature>
<dbReference type="GO" id="GO:0001764">
    <property type="term" value="P:neuron migration"/>
    <property type="evidence" value="ECO:0007669"/>
    <property type="project" value="UniProtKB-ARBA"/>
</dbReference>
<evidence type="ECO:0000256" key="3">
    <source>
        <dbReference type="ARBA" id="ARBA00022475"/>
    </source>
</evidence>
<dbReference type="Gene3D" id="2.60.40.60">
    <property type="entry name" value="Cadherins"/>
    <property type="match status" value="4"/>
</dbReference>
<keyword evidence="10" id="KW-0130">Cell adhesion</keyword>
<evidence type="ECO:0000256" key="2">
    <source>
        <dbReference type="ARBA" id="ARBA00004496"/>
    </source>
</evidence>
<accession>A0A7J5YYF4</accession>
<gene>
    <name evidence="15" type="ORF">F7725_022555</name>
</gene>
<dbReference type="OrthoDB" id="9933746at2759"/>
<dbReference type="GO" id="GO:0001841">
    <property type="term" value="P:neural tube formation"/>
    <property type="evidence" value="ECO:0007669"/>
    <property type="project" value="UniProtKB-ARBA"/>
</dbReference>
<dbReference type="PROSITE" id="PS50268">
    <property type="entry name" value="CADHERIN_2"/>
    <property type="match status" value="4"/>
</dbReference>
<keyword evidence="7" id="KW-0732">Signal</keyword>
<dbReference type="GO" id="GO:0008013">
    <property type="term" value="F:beta-catenin binding"/>
    <property type="evidence" value="ECO:0007669"/>
    <property type="project" value="TreeGrafter"/>
</dbReference>
<evidence type="ECO:0000256" key="6">
    <source>
        <dbReference type="ARBA" id="ARBA00022723"/>
    </source>
</evidence>
<evidence type="ECO:0000256" key="7">
    <source>
        <dbReference type="ARBA" id="ARBA00022729"/>
    </source>
</evidence>
<dbReference type="PANTHER" id="PTHR24027">
    <property type="entry name" value="CADHERIN-23"/>
    <property type="match status" value="1"/>
</dbReference>
<dbReference type="GO" id="GO:0000902">
    <property type="term" value="P:cell morphogenesis"/>
    <property type="evidence" value="ECO:0007669"/>
    <property type="project" value="TreeGrafter"/>
</dbReference>
<evidence type="ECO:0000256" key="5">
    <source>
        <dbReference type="ARBA" id="ARBA00022685"/>
    </source>
</evidence>
<dbReference type="PANTHER" id="PTHR24027:SF80">
    <property type="entry name" value="CADHERIN-13"/>
    <property type="match status" value="1"/>
</dbReference>
<dbReference type="SUPFAM" id="SSF49313">
    <property type="entry name" value="Cadherin-like"/>
    <property type="match status" value="4"/>
</dbReference>
<organism evidence="15 16">
    <name type="scientific">Dissostichus mawsoni</name>
    <name type="common">Antarctic cod</name>
    <dbReference type="NCBI Taxonomy" id="36200"/>
    <lineage>
        <taxon>Eukaryota</taxon>
        <taxon>Metazoa</taxon>
        <taxon>Chordata</taxon>
        <taxon>Craniata</taxon>
        <taxon>Vertebrata</taxon>
        <taxon>Euteleostomi</taxon>
        <taxon>Actinopterygii</taxon>
        <taxon>Neopterygii</taxon>
        <taxon>Teleostei</taxon>
        <taxon>Neoteleostei</taxon>
        <taxon>Acanthomorphata</taxon>
        <taxon>Eupercaria</taxon>
        <taxon>Perciformes</taxon>
        <taxon>Notothenioidei</taxon>
        <taxon>Nototheniidae</taxon>
        <taxon>Dissostichus</taxon>
    </lineage>
</organism>
<keyword evidence="5" id="KW-0165">Cleavage on pair of basic residues</keyword>
<dbReference type="FunFam" id="2.60.40.60:FF:000011">
    <property type="entry name" value="Cadherin 1"/>
    <property type="match status" value="1"/>
</dbReference>
<evidence type="ECO:0000256" key="9">
    <source>
        <dbReference type="ARBA" id="ARBA00022837"/>
    </source>
</evidence>
<dbReference type="FunFam" id="2.60.40.60:FF:000019">
    <property type="entry name" value="Cadherin 2"/>
    <property type="match status" value="1"/>
</dbReference>
<keyword evidence="16" id="KW-1185">Reference proteome</keyword>
<dbReference type="PRINTS" id="PR00205">
    <property type="entry name" value="CADHERIN"/>
</dbReference>
<dbReference type="GO" id="GO:0044331">
    <property type="term" value="P:cell-cell adhesion mediated by cadherin"/>
    <property type="evidence" value="ECO:0007669"/>
    <property type="project" value="TreeGrafter"/>
</dbReference>
<dbReference type="GO" id="GO:0005509">
    <property type="term" value="F:calcium ion binding"/>
    <property type="evidence" value="ECO:0007669"/>
    <property type="project" value="UniProtKB-UniRule"/>
</dbReference>
<evidence type="ECO:0000313" key="16">
    <source>
        <dbReference type="Proteomes" id="UP000518266"/>
    </source>
</evidence>
<evidence type="ECO:0000256" key="8">
    <source>
        <dbReference type="ARBA" id="ARBA00022737"/>
    </source>
</evidence>
<protein>
    <recommendedName>
        <fullName evidence="14">Cadherin domain-containing protein</fullName>
    </recommendedName>
</protein>
<name>A0A7J5YYF4_DISMA</name>
<dbReference type="Pfam" id="PF00028">
    <property type="entry name" value="Cadherin"/>
    <property type="match status" value="4"/>
</dbReference>
<evidence type="ECO:0000256" key="10">
    <source>
        <dbReference type="ARBA" id="ARBA00022889"/>
    </source>
</evidence>
<sequence>MCTHPSKNTQKPLPSCSVTAGSFTGGRDVKFEVSDPNFHVNEDLYLVPQRDVLYSRPILSVHGLSAHADDVAQVDVTGLPVQSPHTLRDILGVGNMVPSRSKRSLLVPPMIITENQRAPFPRVIGKVISTEKLGNHIFRLTGPGADQDPRGLFTIDIDTGDVSVSRSLDREAIDSYELEVSTTDFAGNLVEGPALLLITVIDQNDNRPIFKETRYTGEVLEGSPTGTTVMTMTAFDADDPGTDNAALRYNIVRQSPDKPSPTMFYINPERGDIVTVISHTLLDRETLPTTTYELEIVAKDMAGSEVGLTGTATATITITDKNDHAPEFTHTLFEANVYEGSTGVVVNLTVDDRDDPDTGAGRAIYSIINGDPTLSFEIQTNPDNNEGMLSPLDYEAERFHALLIKVENEDPLVPDVGYGPSSTATVRVTVLDINEGPVFFPDPLTVNKMENIPLGSFVASLNATDPDILQAQSIRYAVLRDPAGWLRTVNTSGSLDRESPYVHDNKYTAVFIATDNGSPPATGTGSLVIYLEDYNDNAPYVVPSIELGKQPGLDKTWKVTRVNSTHSKIMLLHSLKKANYQLPLLITDSGVPPLSNYTELSL</sequence>
<feature type="domain" description="Cadherin" evidence="14">
    <location>
        <begin position="138"/>
        <end position="210"/>
    </location>
</feature>
<keyword evidence="8" id="KW-0677">Repeat</keyword>
<dbReference type="FunFam" id="2.60.40.60:FF:000095">
    <property type="entry name" value="Cadherin 13"/>
    <property type="match status" value="1"/>
</dbReference>